<name>A0A2U1TH75_9MICO</name>
<organism evidence="1 2">
    <name type="scientific">Mycetocola zhujimingii</name>
    <dbReference type="NCBI Taxonomy" id="2079792"/>
    <lineage>
        <taxon>Bacteria</taxon>
        <taxon>Bacillati</taxon>
        <taxon>Actinomycetota</taxon>
        <taxon>Actinomycetes</taxon>
        <taxon>Micrococcales</taxon>
        <taxon>Microbacteriaceae</taxon>
        <taxon>Mycetocola</taxon>
    </lineage>
</organism>
<keyword evidence="2" id="KW-1185">Reference proteome</keyword>
<dbReference type="Proteomes" id="UP000244962">
    <property type="component" value="Unassembled WGS sequence"/>
</dbReference>
<dbReference type="RefSeq" id="WP_108962048.1">
    <property type="nucleotide sequence ID" value="NZ_QEFB01000001.1"/>
</dbReference>
<sequence>MHIATHQATLSSSTRAGIDLVSVHDGLWRVRLSDGRILGHIERLSSATGDVFIAKRFSPVRASFLALGQFWNMQDAVDSLR</sequence>
<proteinExistence type="predicted"/>
<evidence type="ECO:0000313" key="2">
    <source>
        <dbReference type="Proteomes" id="UP000244962"/>
    </source>
</evidence>
<dbReference type="AlphaFoldDB" id="A0A2U1TH75"/>
<dbReference type="EMBL" id="QEFB01000001">
    <property type="protein sequence ID" value="PWC08232.1"/>
    <property type="molecule type" value="Genomic_DNA"/>
</dbReference>
<evidence type="ECO:0008006" key="3">
    <source>
        <dbReference type="Google" id="ProtNLM"/>
    </source>
</evidence>
<accession>A0A2U1TH75</accession>
<comment type="caution">
    <text evidence="1">The sequence shown here is derived from an EMBL/GenBank/DDBJ whole genome shotgun (WGS) entry which is preliminary data.</text>
</comment>
<gene>
    <name evidence="1" type="ORF">DF223_02470</name>
</gene>
<reference evidence="2" key="1">
    <citation type="submission" date="2018-04" db="EMBL/GenBank/DDBJ databases">
        <authorList>
            <person name="Liu S."/>
            <person name="Wang Z."/>
            <person name="Li J."/>
        </authorList>
    </citation>
    <scope>NUCLEOTIDE SEQUENCE [LARGE SCALE GENOMIC DNA]</scope>
    <source>
        <strain evidence="2">622</strain>
    </source>
</reference>
<protein>
    <recommendedName>
        <fullName evidence="3">DNA mismatch repair protein</fullName>
    </recommendedName>
</protein>
<evidence type="ECO:0000313" key="1">
    <source>
        <dbReference type="EMBL" id="PWC08232.1"/>
    </source>
</evidence>